<dbReference type="EMBL" id="FUWY01000001">
    <property type="protein sequence ID" value="SJZ39330.1"/>
    <property type="molecule type" value="Genomic_DNA"/>
</dbReference>
<feature type="domain" description="HTH tetR-type" evidence="3">
    <location>
        <begin position="5"/>
        <end position="65"/>
    </location>
</feature>
<dbReference type="STRING" id="118967.SAMN02745191_0436"/>
<keyword evidence="1 2" id="KW-0238">DNA-binding</keyword>
<dbReference type="InterPro" id="IPR050624">
    <property type="entry name" value="HTH-type_Tx_Regulator"/>
</dbReference>
<dbReference type="InterPro" id="IPR009057">
    <property type="entry name" value="Homeodomain-like_sf"/>
</dbReference>
<dbReference type="Proteomes" id="UP000243297">
    <property type="component" value="Unassembled WGS sequence"/>
</dbReference>
<proteinExistence type="predicted"/>
<evidence type="ECO:0000256" key="2">
    <source>
        <dbReference type="PROSITE-ProRule" id="PRU00335"/>
    </source>
</evidence>
<evidence type="ECO:0000313" key="5">
    <source>
        <dbReference type="Proteomes" id="UP000243297"/>
    </source>
</evidence>
<dbReference type="PRINTS" id="PR00455">
    <property type="entry name" value="HTHTETR"/>
</dbReference>
<organism evidence="4 5">
    <name type="scientific">Anaerorhabdus furcosa</name>
    <dbReference type="NCBI Taxonomy" id="118967"/>
    <lineage>
        <taxon>Bacteria</taxon>
        <taxon>Bacillati</taxon>
        <taxon>Bacillota</taxon>
        <taxon>Erysipelotrichia</taxon>
        <taxon>Erysipelotrichales</taxon>
        <taxon>Erysipelotrichaceae</taxon>
        <taxon>Anaerorhabdus</taxon>
    </lineage>
</organism>
<dbReference type="GO" id="GO:0003677">
    <property type="term" value="F:DNA binding"/>
    <property type="evidence" value="ECO:0007669"/>
    <property type="project" value="UniProtKB-UniRule"/>
</dbReference>
<dbReference type="PROSITE" id="PS50977">
    <property type="entry name" value="HTH_TETR_2"/>
    <property type="match status" value="1"/>
</dbReference>
<protein>
    <submittedName>
        <fullName evidence="4">Transcriptional regulator, TetR family</fullName>
    </submittedName>
</protein>
<accession>A0A1T4KA60</accession>
<name>A0A1T4KA60_9FIRM</name>
<dbReference type="OrthoDB" id="9789566at2"/>
<dbReference type="RefSeq" id="WP_078710874.1">
    <property type="nucleotide sequence ID" value="NZ_FUWY01000001.1"/>
</dbReference>
<feature type="DNA-binding region" description="H-T-H motif" evidence="2">
    <location>
        <begin position="28"/>
        <end position="47"/>
    </location>
</feature>
<dbReference type="AlphaFoldDB" id="A0A1T4KA60"/>
<dbReference type="Pfam" id="PF00440">
    <property type="entry name" value="TetR_N"/>
    <property type="match status" value="1"/>
</dbReference>
<evidence type="ECO:0000313" key="4">
    <source>
        <dbReference type="EMBL" id="SJZ39330.1"/>
    </source>
</evidence>
<evidence type="ECO:0000259" key="3">
    <source>
        <dbReference type="PROSITE" id="PS50977"/>
    </source>
</evidence>
<dbReference type="PANTHER" id="PTHR43479">
    <property type="entry name" value="ACREF/ENVCD OPERON REPRESSOR-RELATED"/>
    <property type="match status" value="1"/>
</dbReference>
<dbReference type="Gene3D" id="1.10.357.10">
    <property type="entry name" value="Tetracycline Repressor, domain 2"/>
    <property type="match status" value="1"/>
</dbReference>
<sequence>MRPDNSTKVKIRKIALTLFKERGFDNVTINDICEESGISKHTFYYYFASKEGLLKTVMTLPDDLSSDEVAKLMMLDSPYQQYCEILKKRIRHFESCGKDIVKKILVARLTVSFDEQKEKEDFTEERPFLEMQIGFIKKAQERGEIGNMGEPKNLMHAAFCVLIGISQVWATHPGTKFDLEKEYFKILDTVMMKKVDKNE</sequence>
<dbReference type="InterPro" id="IPR001647">
    <property type="entry name" value="HTH_TetR"/>
</dbReference>
<dbReference type="PANTHER" id="PTHR43479:SF11">
    <property type="entry name" value="ACREF_ENVCD OPERON REPRESSOR-RELATED"/>
    <property type="match status" value="1"/>
</dbReference>
<evidence type="ECO:0000256" key="1">
    <source>
        <dbReference type="ARBA" id="ARBA00023125"/>
    </source>
</evidence>
<keyword evidence="5" id="KW-1185">Reference proteome</keyword>
<gene>
    <name evidence="4" type="ORF">SAMN02745191_0436</name>
</gene>
<dbReference type="SUPFAM" id="SSF46689">
    <property type="entry name" value="Homeodomain-like"/>
    <property type="match status" value="1"/>
</dbReference>
<reference evidence="5" key="1">
    <citation type="submission" date="2017-02" db="EMBL/GenBank/DDBJ databases">
        <authorList>
            <person name="Varghese N."/>
            <person name="Submissions S."/>
        </authorList>
    </citation>
    <scope>NUCLEOTIDE SEQUENCE [LARGE SCALE GENOMIC DNA]</scope>
    <source>
        <strain evidence="5">ATCC 25662</strain>
    </source>
</reference>